<dbReference type="Proteomes" id="UP000799118">
    <property type="component" value="Unassembled WGS sequence"/>
</dbReference>
<organism evidence="2 3">
    <name type="scientific">Gymnopus androsaceus JB14</name>
    <dbReference type="NCBI Taxonomy" id="1447944"/>
    <lineage>
        <taxon>Eukaryota</taxon>
        <taxon>Fungi</taxon>
        <taxon>Dikarya</taxon>
        <taxon>Basidiomycota</taxon>
        <taxon>Agaricomycotina</taxon>
        <taxon>Agaricomycetes</taxon>
        <taxon>Agaricomycetidae</taxon>
        <taxon>Agaricales</taxon>
        <taxon>Marasmiineae</taxon>
        <taxon>Omphalotaceae</taxon>
        <taxon>Gymnopus</taxon>
    </lineage>
</organism>
<evidence type="ECO:0000256" key="1">
    <source>
        <dbReference type="SAM" id="SignalP"/>
    </source>
</evidence>
<evidence type="ECO:0000313" key="2">
    <source>
        <dbReference type="EMBL" id="KAE9403804.1"/>
    </source>
</evidence>
<keyword evidence="1" id="KW-0732">Signal</keyword>
<feature type="signal peptide" evidence="1">
    <location>
        <begin position="1"/>
        <end position="18"/>
    </location>
</feature>
<proteinExistence type="predicted"/>
<accession>A0A6A4I4Q2</accession>
<dbReference type="EMBL" id="ML769422">
    <property type="protein sequence ID" value="KAE9403804.1"/>
    <property type="molecule type" value="Genomic_DNA"/>
</dbReference>
<sequence length="70" mass="7839">MLQSRQALVFLVLTAVRGLYPSIGTIQSVIWKNHFITSRSRLFAVAVGKLHCGSKCQTLVLVFCLLQDFD</sequence>
<name>A0A6A4I4Q2_9AGAR</name>
<reference evidence="2" key="1">
    <citation type="journal article" date="2019" name="Environ. Microbiol.">
        <title>Fungal ecological strategies reflected in gene transcription - a case study of two litter decomposers.</title>
        <authorList>
            <person name="Barbi F."/>
            <person name="Kohler A."/>
            <person name="Barry K."/>
            <person name="Baskaran P."/>
            <person name="Daum C."/>
            <person name="Fauchery L."/>
            <person name="Ihrmark K."/>
            <person name="Kuo A."/>
            <person name="LaButti K."/>
            <person name="Lipzen A."/>
            <person name="Morin E."/>
            <person name="Grigoriev I.V."/>
            <person name="Henrissat B."/>
            <person name="Lindahl B."/>
            <person name="Martin F."/>
        </authorList>
    </citation>
    <scope>NUCLEOTIDE SEQUENCE</scope>
    <source>
        <strain evidence="2">JB14</strain>
    </source>
</reference>
<dbReference type="AlphaFoldDB" id="A0A6A4I4Q2"/>
<protein>
    <recommendedName>
        <fullName evidence="4">Secreted protein</fullName>
    </recommendedName>
</protein>
<gene>
    <name evidence="2" type="ORF">BT96DRAFT_474644</name>
</gene>
<evidence type="ECO:0008006" key="4">
    <source>
        <dbReference type="Google" id="ProtNLM"/>
    </source>
</evidence>
<feature type="chain" id="PRO_5025360933" description="Secreted protein" evidence="1">
    <location>
        <begin position="19"/>
        <end position="70"/>
    </location>
</feature>
<evidence type="ECO:0000313" key="3">
    <source>
        <dbReference type="Proteomes" id="UP000799118"/>
    </source>
</evidence>
<keyword evidence="3" id="KW-1185">Reference proteome</keyword>